<proteinExistence type="predicted"/>
<keyword evidence="5" id="KW-1185">Reference proteome</keyword>
<gene>
    <name evidence="4" type="ORF">J5W02_11600</name>
</gene>
<organism evidence="4 5">
    <name type="scientific">Caproiciproducens faecalis</name>
    <dbReference type="NCBI Taxonomy" id="2820301"/>
    <lineage>
        <taxon>Bacteria</taxon>
        <taxon>Bacillati</taxon>
        <taxon>Bacillota</taxon>
        <taxon>Clostridia</taxon>
        <taxon>Eubacteriales</taxon>
        <taxon>Acutalibacteraceae</taxon>
        <taxon>Caproiciproducens</taxon>
    </lineage>
</organism>
<feature type="domain" description="Phospholipid/glycerol acyltransferase" evidence="3">
    <location>
        <begin position="35"/>
        <end position="149"/>
    </location>
</feature>
<evidence type="ECO:0000256" key="2">
    <source>
        <dbReference type="ARBA" id="ARBA00023315"/>
    </source>
</evidence>
<name>A0ABS7DQ62_9FIRM</name>
<dbReference type="RefSeq" id="WP_219965849.1">
    <property type="nucleotide sequence ID" value="NZ_JAGFNZ010000004.1"/>
</dbReference>
<reference evidence="4 5" key="1">
    <citation type="submission" date="2021-03" db="EMBL/GenBank/DDBJ databases">
        <title>Caproiciproducens sp. nov. isolated from feces of cow.</title>
        <authorList>
            <person name="Choi J.-Y."/>
        </authorList>
    </citation>
    <scope>NUCLEOTIDE SEQUENCE [LARGE SCALE GENOMIC DNA]</scope>
    <source>
        <strain evidence="4 5">AGMB10547</strain>
    </source>
</reference>
<evidence type="ECO:0000313" key="4">
    <source>
        <dbReference type="EMBL" id="MBW7573454.1"/>
    </source>
</evidence>
<dbReference type="PANTHER" id="PTHR10434">
    <property type="entry name" value="1-ACYL-SN-GLYCEROL-3-PHOSPHATE ACYLTRANSFERASE"/>
    <property type="match status" value="1"/>
</dbReference>
<evidence type="ECO:0000259" key="3">
    <source>
        <dbReference type="SMART" id="SM00563"/>
    </source>
</evidence>
<dbReference type="EMBL" id="JAGFNZ010000004">
    <property type="protein sequence ID" value="MBW7573454.1"/>
    <property type="molecule type" value="Genomic_DNA"/>
</dbReference>
<dbReference type="SUPFAM" id="SSF69593">
    <property type="entry name" value="Glycerol-3-phosphate (1)-acyltransferase"/>
    <property type="match status" value="1"/>
</dbReference>
<dbReference type="GO" id="GO:0016746">
    <property type="term" value="F:acyltransferase activity"/>
    <property type="evidence" value="ECO:0007669"/>
    <property type="project" value="UniProtKB-KW"/>
</dbReference>
<dbReference type="InterPro" id="IPR002123">
    <property type="entry name" value="Plipid/glycerol_acylTrfase"/>
</dbReference>
<protein>
    <submittedName>
        <fullName evidence="4">1-acyl-sn-glycerol-3-phosphate acyltransferase</fullName>
    </submittedName>
</protein>
<comment type="caution">
    <text evidence="4">The sequence shown here is derived from an EMBL/GenBank/DDBJ whole genome shotgun (WGS) entry which is preliminary data.</text>
</comment>
<keyword evidence="1" id="KW-0808">Transferase</keyword>
<sequence>MSLYFFCLRLAAPFARMIYRVRYKGVDNIPESGKLILCSNHKSVIDPLFLAAPFRRQIRYMGKSELFDNHGKLVRWWLYRMGAFPVVRDSADAQSLKTAVHILQDGGILGIFPQGKCVFDNSPFRPKAGAAMLAYKAQAPVLPVAIYCDGVIKPFCQVTVRFGELIPFEELDMPDHSSASLRAAAGKIADKINEMLEEKH</sequence>
<dbReference type="CDD" id="cd07989">
    <property type="entry name" value="LPLAT_AGPAT-like"/>
    <property type="match status" value="1"/>
</dbReference>
<dbReference type="PANTHER" id="PTHR10434:SF11">
    <property type="entry name" value="1-ACYL-SN-GLYCEROL-3-PHOSPHATE ACYLTRANSFERASE"/>
    <property type="match status" value="1"/>
</dbReference>
<dbReference type="Pfam" id="PF01553">
    <property type="entry name" value="Acyltransferase"/>
    <property type="match status" value="1"/>
</dbReference>
<evidence type="ECO:0000313" key="5">
    <source>
        <dbReference type="Proteomes" id="UP000719942"/>
    </source>
</evidence>
<dbReference type="SMART" id="SM00563">
    <property type="entry name" value="PlsC"/>
    <property type="match status" value="1"/>
</dbReference>
<dbReference type="Proteomes" id="UP000719942">
    <property type="component" value="Unassembled WGS sequence"/>
</dbReference>
<keyword evidence="2 4" id="KW-0012">Acyltransferase</keyword>
<accession>A0ABS7DQ62</accession>
<evidence type="ECO:0000256" key="1">
    <source>
        <dbReference type="ARBA" id="ARBA00022679"/>
    </source>
</evidence>